<keyword evidence="4" id="KW-0175">Coiled coil</keyword>
<dbReference type="PANTHER" id="PTHR23351:SF24">
    <property type="entry name" value="ACTIVATING TRANSCRIPTION FACTOR 3-RELATED"/>
    <property type="match status" value="1"/>
</dbReference>
<feature type="domain" description="BZIP" evidence="6">
    <location>
        <begin position="838"/>
        <end position="901"/>
    </location>
</feature>
<evidence type="ECO:0000256" key="2">
    <source>
        <dbReference type="ARBA" id="ARBA00023125"/>
    </source>
</evidence>
<dbReference type="SMART" id="SM00338">
    <property type="entry name" value="BRLZ"/>
    <property type="match status" value="1"/>
</dbReference>
<evidence type="ECO:0000256" key="1">
    <source>
        <dbReference type="ARBA" id="ARBA00023015"/>
    </source>
</evidence>
<evidence type="ECO:0000259" key="6">
    <source>
        <dbReference type="PROSITE" id="PS50217"/>
    </source>
</evidence>
<keyword evidence="8" id="KW-1185">Reference proteome</keyword>
<keyword evidence="1" id="KW-0805">Transcription regulation</keyword>
<dbReference type="GO" id="GO:0000978">
    <property type="term" value="F:RNA polymerase II cis-regulatory region sequence-specific DNA binding"/>
    <property type="evidence" value="ECO:0007669"/>
    <property type="project" value="TreeGrafter"/>
</dbReference>
<proteinExistence type="predicted"/>
<feature type="region of interest" description="Disordered" evidence="5">
    <location>
        <begin position="1"/>
        <end position="30"/>
    </location>
</feature>
<dbReference type="Gene3D" id="1.20.5.170">
    <property type="match status" value="1"/>
</dbReference>
<feature type="region of interest" description="Disordered" evidence="5">
    <location>
        <begin position="563"/>
        <end position="625"/>
    </location>
</feature>
<protein>
    <recommendedName>
        <fullName evidence="6">BZIP domain-containing protein</fullName>
    </recommendedName>
</protein>
<gene>
    <name evidence="7" type="ORF">PXEA_LOCUS25948</name>
</gene>
<dbReference type="InterPro" id="IPR004827">
    <property type="entry name" value="bZIP"/>
</dbReference>
<keyword evidence="2" id="KW-0238">DNA-binding</keyword>
<accession>A0A448XAR0</accession>
<evidence type="ECO:0000256" key="3">
    <source>
        <dbReference type="ARBA" id="ARBA00023163"/>
    </source>
</evidence>
<feature type="compositionally biased region" description="Polar residues" evidence="5">
    <location>
        <begin position="732"/>
        <end position="742"/>
    </location>
</feature>
<feature type="compositionally biased region" description="Polar residues" evidence="5">
    <location>
        <begin position="581"/>
        <end position="594"/>
    </location>
</feature>
<keyword evidence="3" id="KW-0804">Transcription</keyword>
<dbReference type="PROSITE" id="PS50217">
    <property type="entry name" value="BZIP"/>
    <property type="match status" value="1"/>
</dbReference>
<feature type="region of interest" description="Disordered" evidence="5">
    <location>
        <begin position="713"/>
        <end position="759"/>
    </location>
</feature>
<feature type="coiled-coil region" evidence="4">
    <location>
        <begin position="863"/>
        <end position="897"/>
    </location>
</feature>
<evidence type="ECO:0000313" key="7">
    <source>
        <dbReference type="EMBL" id="VEL32508.1"/>
    </source>
</evidence>
<comment type="caution">
    <text evidence="7">The sequence shown here is derived from an EMBL/GenBank/DDBJ whole genome shotgun (WGS) entry which is preliminary data.</text>
</comment>
<organism evidence="7 8">
    <name type="scientific">Protopolystoma xenopodis</name>
    <dbReference type="NCBI Taxonomy" id="117903"/>
    <lineage>
        <taxon>Eukaryota</taxon>
        <taxon>Metazoa</taxon>
        <taxon>Spiralia</taxon>
        <taxon>Lophotrochozoa</taxon>
        <taxon>Platyhelminthes</taxon>
        <taxon>Monogenea</taxon>
        <taxon>Polyopisthocotylea</taxon>
        <taxon>Polystomatidea</taxon>
        <taxon>Polystomatidae</taxon>
        <taxon>Protopolystoma</taxon>
    </lineage>
</organism>
<name>A0A448XAR0_9PLAT</name>
<dbReference type="PANTHER" id="PTHR23351">
    <property type="entry name" value="FOS TRANSCRIPTION FACTOR-RELATED"/>
    <property type="match status" value="1"/>
</dbReference>
<dbReference type="GO" id="GO:0000981">
    <property type="term" value="F:DNA-binding transcription factor activity, RNA polymerase II-specific"/>
    <property type="evidence" value="ECO:0007669"/>
    <property type="project" value="TreeGrafter"/>
</dbReference>
<dbReference type="Pfam" id="PF00170">
    <property type="entry name" value="bZIP_1"/>
    <property type="match status" value="1"/>
</dbReference>
<evidence type="ECO:0000256" key="5">
    <source>
        <dbReference type="SAM" id="MobiDB-lite"/>
    </source>
</evidence>
<dbReference type="EMBL" id="CAAALY010244272">
    <property type="protein sequence ID" value="VEL32508.1"/>
    <property type="molecule type" value="Genomic_DNA"/>
</dbReference>
<dbReference type="GO" id="GO:0005634">
    <property type="term" value="C:nucleus"/>
    <property type="evidence" value="ECO:0007669"/>
    <property type="project" value="TreeGrafter"/>
</dbReference>
<evidence type="ECO:0000256" key="4">
    <source>
        <dbReference type="SAM" id="Coils"/>
    </source>
</evidence>
<sequence>MAHVSPKQMIGSDQEVSYDSNATSNKNTNSSIDALDIYSDSNVSHDIRSPKRPASLELRNIAFAQVSGSVMRSLISHESVSPWTLKTTESAEFDKLLGQLGNNGSTTVTPTSFLNPNNITEDQESFADKFTKRLDKLKEEREGWIPNLASECSKVDPVVVGDLSRYNDQSENNSHMPISPMHHIMYEGDETDKRIALAQSKRLKPLPALTSVAKTLHRNGTSCGLSISSNIAANSVQLYSSGDSPGVCSTHSGPILSNSSASSGSPPSGLIGQHSISGIPLHYITTNLLSSDTTISEVENNNILTVLSSAPNDSINTAIFVPAINATSSIFSSLSTNSVCGALSPIISTDVSSTNLHSNVPRVYGDVQLGCSMDTLPQLVHASLPFQNVRHFVSAASDGRILQQLNTSGMSPTSQQHLTVLPPSSALLASVAAASNNIGGLTTLGLGGLSNALNAAATVVGNSSIDANAEATLTQDECTLSDSERQQHSLIQQYQNQIILSDENGSAHLLVNTDGIPADQTQIGANRFGVINPQVLQPARPISLPPLNPRVMTVQHVADQQPCTFPNPSALDRHGLPGTPASLNSDIQQESTQVPVDPNRPRPQIVDSTKSSKSGSVCGRSLGGRRRGAATAAAAAELMRQTNGMKPLPPLHASCTSSPSAPSNLITGSSLLSACASLQPAQLQNTALPPPNVVLPCASSLPGSPLGPTCIKKSRSGVGEAGSSGRGKSAAVSPSTGGTKLSSHLFGSVTGGRKKSPVASQPCLMGTRVDTEVAICHDEISDPRGSEIDMLVIQRDSGGNHICGGDVDDLDGTSDVDDDNLSIPGFADMPSSPSKQKQWKLERKRARNRIAARRCRERKVSLIQSLEAKLADRDAEIRRLQAQLERYRMEGQHLMRSMEVLAATYPSLRDELPGLLRSIPEAVIVCTAAPNSLGALTVSDSMPPPAIPASPPHSPLPVSVVQITPSTVSSTRSGIDSNAIGALTSPSLSSIRFPVTTTLPPLSTAIGTEMHLSGLPTFTGSGQGITTYLKAE</sequence>
<evidence type="ECO:0000313" key="8">
    <source>
        <dbReference type="Proteomes" id="UP000784294"/>
    </source>
</evidence>
<dbReference type="InterPro" id="IPR005643">
    <property type="entry name" value="JNK"/>
</dbReference>
<dbReference type="InterPro" id="IPR000837">
    <property type="entry name" value="AP-1"/>
</dbReference>
<dbReference type="AlphaFoldDB" id="A0A448XAR0"/>
<dbReference type="PROSITE" id="PS00036">
    <property type="entry name" value="BZIP_BASIC"/>
    <property type="match status" value="1"/>
</dbReference>
<feature type="compositionally biased region" description="Polar residues" evidence="5">
    <location>
        <begin position="606"/>
        <end position="615"/>
    </location>
</feature>
<reference evidence="7" key="1">
    <citation type="submission" date="2018-11" db="EMBL/GenBank/DDBJ databases">
        <authorList>
            <consortium name="Pathogen Informatics"/>
        </authorList>
    </citation>
    <scope>NUCLEOTIDE SEQUENCE</scope>
</reference>
<dbReference type="Proteomes" id="UP000784294">
    <property type="component" value="Unassembled WGS sequence"/>
</dbReference>
<dbReference type="OrthoDB" id="2187714at2759"/>
<dbReference type="SUPFAM" id="SSF57959">
    <property type="entry name" value="Leucine zipper domain"/>
    <property type="match status" value="1"/>
</dbReference>
<dbReference type="Pfam" id="PF03957">
    <property type="entry name" value="Jun"/>
    <property type="match status" value="1"/>
</dbReference>
<feature type="compositionally biased region" description="Low complexity" evidence="5">
    <location>
        <begin position="20"/>
        <end position="30"/>
    </location>
</feature>
<dbReference type="InterPro" id="IPR046347">
    <property type="entry name" value="bZIP_sf"/>
</dbReference>